<sequence length="517" mass="58308">MNYNAVLVTSRSVTFELENKEIYFTNDKYNIYLDGELIMENQNKNVFSIYQLSPDQEYEVTLEINDHKVVKKFKTLNEKVAINVKDFGAVGDGSTDDTSAVQAAILSCPEDGRVVIPEGNYYVRPIFLKSNMTLELEENAVLLGSTHRDSYPILPGRISDKEDIEFYLGTWEGTPDDCHASLITGLYVENVKIIGLGKIDGNAQNATWWENAKVKRKSWRPRTVFLNQCNNITLQGVTIQNSPSWTLHPYFSNDLNFIDINIKNPSNSPNTDGLDPESCKNINIIGVNISVGDDCIAIKSGKLYMGQTFQKKSENIVIRNCHMRHGHGAVVLGSEMSGGIANLDVRQCLFEKTDRGLRIKTRRGRGKYATVENVSFTNIKMEEVLTPFVVNMFYHCDPDGKVQYVWDKNPLPVDDRTPFLGEFHFEDIECSDAQVAAGYFYGLPEQKIKKVSFKNVKIHFANDAASNKPAMMCHIDPVTKLGIYANNVETVELNNIEITGQEGEKVIIENCDEYIKD</sequence>
<dbReference type="RefSeq" id="WP_132283293.1">
    <property type="nucleotide sequence ID" value="NZ_SMGQ01000017.1"/>
</dbReference>
<evidence type="ECO:0000256" key="3">
    <source>
        <dbReference type="ARBA" id="ARBA00023295"/>
    </source>
</evidence>
<evidence type="ECO:0000313" key="6">
    <source>
        <dbReference type="EMBL" id="TCK87985.1"/>
    </source>
</evidence>
<dbReference type="InterPro" id="IPR006626">
    <property type="entry name" value="PbH1"/>
</dbReference>
<dbReference type="InterPro" id="IPR012334">
    <property type="entry name" value="Pectin_lyas_fold"/>
</dbReference>
<dbReference type="SMART" id="SM00710">
    <property type="entry name" value="PbH1"/>
    <property type="match status" value="4"/>
</dbReference>
<dbReference type="PANTHER" id="PTHR31339:SF9">
    <property type="entry name" value="PLASMIN AND FIBRONECTIN-BINDING PROTEIN A"/>
    <property type="match status" value="1"/>
</dbReference>
<dbReference type="Proteomes" id="UP000294545">
    <property type="component" value="Unassembled WGS sequence"/>
</dbReference>
<evidence type="ECO:0000256" key="2">
    <source>
        <dbReference type="ARBA" id="ARBA00022801"/>
    </source>
</evidence>
<dbReference type="EMBL" id="SMGQ01000017">
    <property type="protein sequence ID" value="TCK87985.1"/>
    <property type="molecule type" value="Genomic_DNA"/>
</dbReference>
<proteinExistence type="inferred from homology"/>
<name>A0A4R1M7S8_9FIRM</name>
<dbReference type="OrthoDB" id="9795222at2"/>
<comment type="similarity">
    <text evidence="1 4">Belongs to the glycosyl hydrolase 28 family.</text>
</comment>
<gene>
    <name evidence="6" type="ORF">EDC19_2632</name>
</gene>
<organism evidence="6 7">
    <name type="scientific">Natranaerovirga hydrolytica</name>
    <dbReference type="NCBI Taxonomy" id="680378"/>
    <lineage>
        <taxon>Bacteria</taxon>
        <taxon>Bacillati</taxon>
        <taxon>Bacillota</taxon>
        <taxon>Clostridia</taxon>
        <taxon>Lachnospirales</taxon>
        <taxon>Natranaerovirgaceae</taxon>
        <taxon>Natranaerovirga</taxon>
    </lineage>
</organism>
<dbReference type="Gene3D" id="2.160.20.10">
    <property type="entry name" value="Single-stranded right-handed beta-helix, Pectin lyase-like"/>
    <property type="match status" value="1"/>
</dbReference>
<dbReference type="PANTHER" id="PTHR31339">
    <property type="entry name" value="PECTIN LYASE-RELATED"/>
    <property type="match status" value="1"/>
</dbReference>
<reference evidence="6 7" key="1">
    <citation type="submission" date="2019-03" db="EMBL/GenBank/DDBJ databases">
        <title>Genomic Encyclopedia of Type Strains, Phase IV (KMG-IV): sequencing the most valuable type-strain genomes for metagenomic binning, comparative biology and taxonomic classification.</title>
        <authorList>
            <person name="Goeker M."/>
        </authorList>
    </citation>
    <scope>NUCLEOTIDE SEQUENCE [LARGE SCALE GENOMIC DNA]</scope>
    <source>
        <strain evidence="6 7">DSM 24176</strain>
    </source>
</reference>
<dbReference type="GO" id="GO:0005975">
    <property type="term" value="P:carbohydrate metabolic process"/>
    <property type="evidence" value="ECO:0007669"/>
    <property type="project" value="InterPro"/>
</dbReference>
<keyword evidence="2 4" id="KW-0378">Hydrolase</keyword>
<evidence type="ECO:0000256" key="4">
    <source>
        <dbReference type="RuleBase" id="RU361169"/>
    </source>
</evidence>
<comment type="caution">
    <text evidence="6">The sequence shown here is derived from an EMBL/GenBank/DDBJ whole genome shotgun (WGS) entry which is preliminary data.</text>
</comment>
<evidence type="ECO:0000256" key="1">
    <source>
        <dbReference type="ARBA" id="ARBA00008834"/>
    </source>
</evidence>
<dbReference type="InterPro" id="IPR051801">
    <property type="entry name" value="GH28_Enzymes"/>
</dbReference>
<accession>A0A4R1M7S8</accession>
<dbReference type="Pfam" id="PF00295">
    <property type="entry name" value="Glyco_hydro_28"/>
    <property type="match status" value="1"/>
</dbReference>
<dbReference type="GO" id="GO:0004650">
    <property type="term" value="F:polygalacturonase activity"/>
    <property type="evidence" value="ECO:0007669"/>
    <property type="project" value="InterPro"/>
</dbReference>
<dbReference type="InterPro" id="IPR000743">
    <property type="entry name" value="Glyco_hydro_28"/>
</dbReference>
<dbReference type="Pfam" id="PF12708">
    <property type="entry name" value="Pect-lyase_RHGA_epim"/>
    <property type="match status" value="1"/>
</dbReference>
<keyword evidence="7" id="KW-1185">Reference proteome</keyword>
<protein>
    <submittedName>
        <fullName evidence="6">Polygalacturonase</fullName>
    </submittedName>
</protein>
<dbReference type="InterPro" id="IPR011050">
    <property type="entry name" value="Pectin_lyase_fold/virulence"/>
</dbReference>
<dbReference type="InterPro" id="IPR024535">
    <property type="entry name" value="RHGA/B-epi-like_pectate_lyase"/>
</dbReference>
<dbReference type="PROSITE" id="PS00502">
    <property type="entry name" value="POLYGALACTURONASE"/>
    <property type="match status" value="1"/>
</dbReference>
<dbReference type="AlphaFoldDB" id="A0A4R1M7S8"/>
<dbReference type="SUPFAM" id="SSF51126">
    <property type="entry name" value="Pectin lyase-like"/>
    <property type="match status" value="1"/>
</dbReference>
<feature type="domain" description="Rhamnogalacturonase A/B/Epimerase-like pectate lyase" evidence="5">
    <location>
        <begin position="82"/>
        <end position="134"/>
    </location>
</feature>
<evidence type="ECO:0000313" key="7">
    <source>
        <dbReference type="Proteomes" id="UP000294545"/>
    </source>
</evidence>
<evidence type="ECO:0000259" key="5">
    <source>
        <dbReference type="Pfam" id="PF12708"/>
    </source>
</evidence>
<keyword evidence="3 4" id="KW-0326">Glycosidase</keyword>